<protein>
    <recommendedName>
        <fullName evidence="4">Beta-barrel assembly machine subunit BamC</fullName>
    </recommendedName>
</protein>
<evidence type="ECO:0000313" key="2">
    <source>
        <dbReference type="EMBL" id="MBB1060629.1"/>
    </source>
</evidence>
<sequence length="168" mass="16973">MSPPLSISRALLASALMAALVATAGCSWLRRSSDLYAGDPALRPLEVPPPLPDENAAPVEGSATASAVAAAKRAPGPAALGFNATGTRDEVFGNVGTALEAIDGVRIASRAQLLGAYDVEYKGSNFLVRVSEIEGGAYVSAVDPRGVPASGEAPTELVGMLQTALGGR</sequence>
<evidence type="ECO:0008006" key="4">
    <source>
        <dbReference type="Google" id="ProtNLM"/>
    </source>
</evidence>
<organism evidence="2 3">
    <name type="scientific">Marilutibacter spongiae</name>
    <dbReference type="NCBI Taxonomy" id="2025720"/>
    <lineage>
        <taxon>Bacteria</taxon>
        <taxon>Pseudomonadati</taxon>
        <taxon>Pseudomonadota</taxon>
        <taxon>Gammaproteobacteria</taxon>
        <taxon>Lysobacterales</taxon>
        <taxon>Lysobacteraceae</taxon>
        <taxon>Marilutibacter</taxon>
    </lineage>
</organism>
<gene>
    <name evidence="2" type="ORF">H4F98_08585</name>
</gene>
<accession>A0A7W3Y617</accession>
<keyword evidence="1" id="KW-0732">Signal</keyword>
<name>A0A7W3Y617_9GAMM</name>
<evidence type="ECO:0000256" key="1">
    <source>
        <dbReference type="SAM" id="SignalP"/>
    </source>
</evidence>
<comment type="caution">
    <text evidence="2">The sequence shown here is derived from an EMBL/GenBank/DDBJ whole genome shotgun (WGS) entry which is preliminary data.</text>
</comment>
<dbReference type="AlphaFoldDB" id="A0A7W3Y617"/>
<evidence type="ECO:0000313" key="3">
    <source>
        <dbReference type="Proteomes" id="UP000523196"/>
    </source>
</evidence>
<dbReference type="RefSeq" id="WP_182686765.1">
    <property type="nucleotide sequence ID" value="NZ_JACHTF010000008.1"/>
</dbReference>
<proteinExistence type="predicted"/>
<dbReference type="EMBL" id="JACHTF010000008">
    <property type="protein sequence ID" value="MBB1060629.1"/>
    <property type="molecule type" value="Genomic_DNA"/>
</dbReference>
<dbReference type="Proteomes" id="UP000523196">
    <property type="component" value="Unassembled WGS sequence"/>
</dbReference>
<feature type="chain" id="PRO_5031383191" description="Beta-barrel assembly machine subunit BamC" evidence="1">
    <location>
        <begin position="25"/>
        <end position="168"/>
    </location>
</feature>
<feature type="signal peptide" evidence="1">
    <location>
        <begin position="1"/>
        <end position="24"/>
    </location>
</feature>
<reference evidence="2 3" key="1">
    <citation type="submission" date="2020-08" db="EMBL/GenBank/DDBJ databases">
        <authorList>
            <person name="Xu S."/>
            <person name="Li A."/>
        </authorList>
    </citation>
    <scope>NUCLEOTIDE SEQUENCE [LARGE SCALE GENOMIC DNA]</scope>
    <source>
        <strain evidence="2 3">119BY6-57</strain>
    </source>
</reference>
<keyword evidence="3" id="KW-1185">Reference proteome</keyword>